<dbReference type="Proteomes" id="UP000320776">
    <property type="component" value="Chromosome"/>
</dbReference>
<dbReference type="InterPro" id="IPR010982">
    <property type="entry name" value="Lambda_DNA-bd_dom_sf"/>
</dbReference>
<sequence length="123" mass="14254">MKFLGHKLRQIRKLKRLTMEELEALTGVRQSKISRYETGKEFPNTKTATKFAEALNVDLCYFYLENVVLRSGQTSTSEPIPPNEKTPYIVLGERAEKMGFPLSMLEAIINSWEKLEKEKQEKN</sequence>
<dbReference type="Gene3D" id="1.10.260.40">
    <property type="entry name" value="lambda repressor-like DNA-binding domains"/>
    <property type="match status" value="1"/>
</dbReference>
<evidence type="ECO:0000313" key="2">
    <source>
        <dbReference type="EMBL" id="QDR81381.1"/>
    </source>
</evidence>
<dbReference type="SMART" id="SM00530">
    <property type="entry name" value="HTH_XRE"/>
    <property type="match status" value="1"/>
</dbReference>
<dbReference type="Pfam" id="PF01381">
    <property type="entry name" value="HTH_3"/>
    <property type="match status" value="1"/>
</dbReference>
<dbReference type="SUPFAM" id="SSF47413">
    <property type="entry name" value="lambda repressor-like DNA-binding domains"/>
    <property type="match status" value="1"/>
</dbReference>
<dbReference type="OrthoDB" id="1682438at2"/>
<dbReference type="InterPro" id="IPR001387">
    <property type="entry name" value="Cro/C1-type_HTH"/>
</dbReference>
<gene>
    <name evidence="2" type="ORF">SPTER_27600</name>
</gene>
<dbReference type="GO" id="GO:0003677">
    <property type="term" value="F:DNA binding"/>
    <property type="evidence" value="ECO:0007669"/>
    <property type="project" value="InterPro"/>
</dbReference>
<name>A0A517DVL8_9FIRM</name>
<feature type="domain" description="HTH cro/C1-type" evidence="1">
    <location>
        <begin position="8"/>
        <end position="62"/>
    </location>
</feature>
<protein>
    <submittedName>
        <fullName evidence="2">Helix-turn-helix protein</fullName>
    </submittedName>
</protein>
<dbReference type="KEGG" id="sted:SPTER_27600"/>
<reference evidence="2 3" key="1">
    <citation type="submission" date="2019-02" db="EMBL/GenBank/DDBJ databases">
        <title>Closed genome of Sporomusa termitida DSM 4440.</title>
        <authorList>
            <person name="Poehlein A."/>
            <person name="Daniel R."/>
        </authorList>
    </citation>
    <scope>NUCLEOTIDE SEQUENCE [LARGE SCALE GENOMIC DNA]</scope>
    <source>
        <strain evidence="2 3">DSM 4440</strain>
    </source>
</reference>
<accession>A0A517DVL8</accession>
<dbReference type="RefSeq" id="WP_144350874.1">
    <property type="nucleotide sequence ID" value="NZ_CP036259.1"/>
</dbReference>
<proteinExistence type="predicted"/>
<keyword evidence="3" id="KW-1185">Reference proteome</keyword>
<organism evidence="2 3">
    <name type="scientific">Sporomusa termitida</name>
    <dbReference type="NCBI Taxonomy" id="2377"/>
    <lineage>
        <taxon>Bacteria</taxon>
        <taxon>Bacillati</taxon>
        <taxon>Bacillota</taxon>
        <taxon>Negativicutes</taxon>
        <taxon>Selenomonadales</taxon>
        <taxon>Sporomusaceae</taxon>
        <taxon>Sporomusa</taxon>
    </lineage>
</organism>
<dbReference type="CDD" id="cd00093">
    <property type="entry name" value="HTH_XRE"/>
    <property type="match status" value="1"/>
</dbReference>
<dbReference type="AlphaFoldDB" id="A0A517DVL8"/>
<evidence type="ECO:0000313" key="3">
    <source>
        <dbReference type="Proteomes" id="UP000320776"/>
    </source>
</evidence>
<dbReference type="PROSITE" id="PS50943">
    <property type="entry name" value="HTH_CROC1"/>
    <property type="match status" value="1"/>
</dbReference>
<evidence type="ECO:0000259" key="1">
    <source>
        <dbReference type="PROSITE" id="PS50943"/>
    </source>
</evidence>
<dbReference type="EMBL" id="CP036259">
    <property type="protein sequence ID" value="QDR81381.1"/>
    <property type="molecule type" value="Genomic_DNA"/>
</dbReference>